<feature type="region of interest" description="Disordered" evidence="2">
    <location>
        <begin position="1436"/>
        <end position="1629"/>
    </location>
</feature>
<feature type="region of interest" description="Disordered" evidence="2">
    <location>
        <begin position="781"/>
        <end position="868"/>
    </location>
</feature>
<feature type="region of interest" description="Disordered" evidence="2">
    <location>
        <begin position="1672"/>
        <end position="1837"/>
    </location>
</feature>
<feature type="region of interest" description="Disordered" evidence="2">
    <location>
        <begin position="168"/>
        <end position="196"/>
    </location>
</feature>
<accession>A0ABR3PRD4</accession>
<keyword evidence="1" id="KW-0945">Host-virus interaction</keyword>
<dbReference type="RefSeq" id="XP_069204965.1">
    <property type="nucleotide sequence ID" value="XM_069357028.1"/>
</dbReference>
<feature type="compositionally biased region" description="Polar residues" evidence="2">
    <location>
        <begin position="1523"/>
        <end position="1532"/>
    </location>
</feature>
<gene>
    <name evidence="3" type="ORF">Q8F55_008644</name>
</gene>
<feature type="compositionally biased region" description="Polar residues" evidence="2">
    <location>
        <begin position="218"/>
        <end position="230"/>
    </location>
</feature>
<organism evidence="3 4">
    <name type="scientific">Vanrija albida</name>
    <dbReference type="NCBI Taxonomy" id="181172"/>
    <lineage>
        <taxon>Eukaryota</taxon>
        <taxon>Fungi</taxon>
        <taxon>Dikarya</taxon>
        <taxon>Basidiomycota</taxon>
        <taxon>Agaricomycotina</taxon>
        <taxon>Tremellomycetes</taxon>
        <taxon>Trichosporonales</taxon>
        <taxon>Trichosporonaceae</taxon>
        <taxon>Vanrija</taxon>
    </lineage>
</organism>
<sequence>MSGFISDMVYEAKLVMLSGIIQAFTVFILPLLKDLADNHPQSDNTFTAKFLGLRPLNALEKQAHVVDYVVEDIRNELVKVAKYEGPPKFKLFAIGGLDIEAFILQLRTVFAKSSAKVESQPPVKNDPAPVVTAVTVHGGMSSLELALELSILPRKLLSEAIGKIDFGDSAPVTPPASPSPSVPTQGTPPKVSSKWGTLGADLLKDLELSLEREKASNQEEQQVDASVATTENDHGDVATSTPNDTAPPSHETTVEPELSMPGAFTTVLASDTLVSDIVDANLGEANSSAPVDPVDQVAGSSGQVLDAASGQLENTVGASGQGPLTEEETTWISVTVFNWWINKEPLYALWYIFYMKLATESEFVPISPPTDEMNRACELYLSLDRAMSVDMEIAMSSLLVNMRYDPPDVSNDVVPEYSAVYAEGSSQPTIQPEQATPAEATIAEATPAEATPPEAALPEATLPEATLPDAPLPDASLPDASLHDATLTGATLLEATLLVASGPSEPQAVLQVAGSPAAVALSPPDATTPVATSSAAIVADHPAPAATLEIHPLKSTSVAESKELALKGGVRSTGRLRKTSPKSASWKEDRNSPYYFSDVFGKDRLKKKSTEVFARGGQSAPLGNAVTAEGALMAGDQGSREHRAATPRPAAPPASPPAPASGELGSIRAPVPDSGAGPGGPPTLPADDSSQVDVKVVVPELVVPDVGEAQPAADGERAGVHVDGLSTTSSPAALGAQVGSSATDAQATGPDANQLAAPTQVPNTEPAPLAGIDHADVTKIEQPAPTQPCGGGQLTQVPGSDPATLASVAHHDVNKIEPPSATPPSEAGQLTQVPSQPSPSASAPGFHCGGTKAESVTTAPQPAGEQFTAQSASVPSLYAATAQSSSLPSPSASAPVFHCDVAMAEPLTATPQPVAPQLNHQPHNLRAAPPVVYHRDEVMSEPAPTAPQRIGQQSGFTQFIQQVPSHLPAAQVHHDDADMAEPEPSTANFSSAYGGAQPTAQVPSLPSGLVPFQSSVGTQQSGASLIGAHAVNAQPLATTSFFPVATGVTQPATATHQTVTGPFNPQADPFAPASSGINFMPQAVVAVHPSPAYQVATQAPVFSSPAPVTIVTAATPPPPTTDVAGAGLLLQPGQQVNTPVGDSQFAPQVPTHEAAAPSAGGFGSQVRSEMVIDPALMTEGRQFAPLPKFDSRPPQQSFDHDQTALPTQLSVENGQVWAMPPQIVDNQQVQPSPAPHSSMPAHHNTRPSSLSISTPPVRSSANSPLRRFLVSQQLRRSVHSLRPTSQELGATDPPMATTIETNSSTSFVPPLAPSPTPPQILSQASGSSSSQVATTPSPMLTPSPTPSQILSQASGSSSSEVTTAPGPMFAPGQLGGFIAALDPQHRLPPSAVVAPPTGTSPGASSLTLSSALGPYLEQPNVPVDHQTVSASTSLFTQPTTSDFSSGNEGTVDDSGSDIGMGVEYHTYSPCRRRRRRCSDSDDDAAEPRRKRSSGGDDDPHSGLGGPSLSDSANSDSGNSGQSVATPATTVGAGNSGSTFSTGSTSDNAYASGSGAALSNNTAAGPSTSAVDAANSEAGGNNQSSHYAGSAVPGHVAPAYAGFPTAGSSGSSTSHLGSIDNGVRLPSTADIHGGVNLRAQNASSSINATVDDATLNAGNDAYADLEFLDDLEGDEYEYDSAEGTEYGYDSADDTEYEHDSAEGAAYSDAGGDDHDARADDTEDDDDIEIDPHQRVVDNQPDSLNGDDPDYWDDSDAESEQMEDSSSQEPQSAPVLMGDVGGSSITSQSLSATNGQPSSSATSESGSSITRHPDWLASAARSGEAGTSDRTLGREVADEDHSLLEEGTFDMALLDDKFFGPNGYDPTVVPYDESGRARPDLDRPKVINSRVLASSEATPEALEEIRKGGLLEVRPEDLTAIAKVKPPMMVSLNSMSET</sequence>
<feature type="compositionally biased region" description="Polar residues" evidence="2">
    <location>
        <begin position="1577"/>
        <end position="1586"/>
    </location>
</feature>
<feature type="region of interest" description="Disordered" evidence="2">
    <location>
        <begin position="635"/>
        <end position="690"/>
    </location>
</feature>
<feature type="compositionally biased region" description="Polar residues" evidence="2">
    <location>
        <begin position="1298"/>
        <end position="1307"/>
    </location>
</feature>
<reference evidence="3 4" key="1">
    <citation type="submission" date="2023-08" db="EMBL/GenBank/DDBJ databases">
        <title>Annotated Genome Sequence of Vanrija albida AlHP1.</title>
        <authorList>
            <person name="Herzog R."/>
        </authorList>
    </citation>
    <scope>NUCLEOTIDE SEQUENCE [LARGE SCALE GENOMIC DNA]</scope>
    <source>
        <strain evidence="3 4">AlHP1</strain>
    </source>
</reference>
<dbReference type="GeneID" id="95989687"/>
<comment type="caution">
    <text evidence="3">The sequence shown here is derived from an EMBL/GenBank/DDBJ whole genome shotgun (WGS) entry which is preliminary data.</text>
</comment>
<dbReference type="EMBL" id="JBBXJM010000007">
    <property type="protein sequence ID" value="KAL1405021.1"/>
    <property type="molecule type" value="Genomic_DNA"/>
</dbReference>
<feature type="region of interest" description="Disordered" evidence="2">
    <location>
        <begin position="1226"/>
        <end position="1264"/>
    </location>
</feature>
<dbReference type="PANTHER" id="PTHR13037">
    <property type="entry name" value="FORMIN"/>
    <property type="match status" value="1"/>
</dbReference>
<feature type="region of interest" description="Disordered" evidence="2">
    <location>
        <begin position="212"/>
        <end position="256"/>
    </location>
</feature>
<evidence type="ECO:0000256" key="1">
    <source>
        <dbReference type="ARBA" id="ARBA00022581"/>
    </source>
</evidence>
<feature type="compositionally biased region" description="Low complexity" evidence="2">
    <location>
        <begin position="834"/>
        <end position="844"/>
    </location>
</feature>
<protein>
    <submittedName>
        <fullName evidence="3">Uncharacterized protein</fullName>
    </submittedName>
</protein>
<feature type="compositionally biased region" description="Polar residues" evidence="2">
    <location>
        <begin position="1436"/>
        <end position="1448"/>
    </location>
</feature>
<feature type="compositionally biased region" description="Low complexity" evidence="2">
    <location>
        <begin position="1346"/>
        <end position="1359"/>
    </location>
</feature>
<feature type="compositionally biased region" description="Polar residues" evidence="2">
    <location>
        <begin position="1781"/>
        <end position="1795"/>
    </location>
</feature>
<feature type="compositionally biased region" description="Polar residues" evidence="2">
    <location>
        <begin position="1246"/>
        <end position="1263"/>
    </location>
</feature>
<feature type="compositionally biased region" description="Acidic residues" evidence="2">
    <location>
        <begin position="1672"/>
        <end position="1681"/>
    </location>
</feature>
<dbReference type="Proteomes" id="UP001565368">
    <property type="component" value="Unassembled WGS sequence"/>
</dbReference>
<feature type="compositionally biased region" description="Low complexity" evidence="2">
    <location>
        <begin position="1606"/>
        <end position="1617"/>
    </location>
</feature>
<feature type="compositionally biased region" description="Acidic residues" evidence="2">
    <location>
        <begin position="1743"/>
        <end position="1761"/>
    </location>
</feature>
<feature type="compositionally biased region" description="Low complexity" evidence="2">
    <location>
        <begin position="1322"/>
        <end position="1338"/>
    </location>
</feature>
<feature type="region of interest" description="Disordered" evidence="2">
    <location>
        <begin position="731"/>
        <end position="755"/>
    </location>
</feature>
<evidence type="ECO:0000313" key="3">
    <source>
        <dbReference type="EMBL" id="KAL1405021.1"/>
    </source>
</evidence>
<feature type="region of interest" description="Disordered" evidence="2">
    <location>
        <begin position="569"/>
        <end position="588"/>
    </location>
</feature>
<feature type="compositionally biased region" description="Pro residues" evidence="2">
    <location>
        <begin position="649"/>
        <end position="659"/>
    </location>
</feature>
<dbReference type="SUPFAM" id="SSF141571">
    <property type="entry name" value="Pentapeptide repeat-like"/>
    <property type="match status" value="1"/>
</dbReference>
<feature type="region of interest" description="Disordered" evidence="2">
    <location>
        <begin position="1276"/>
        <end position="1369"/>
    </location>
</feature>
<evidence type="ECO:0000256" key="2">
    <source>
        <dbReference type="SAM" id="MobiDB-lite"/>
    </source>
</evidence>
<keyword evidence="4" id="KW-1185">Reference proteome</keyword>
<feature type="compositionally biased region" description="Low complexity" evidence="2">
    <location>
        <begin position="1507"/>
        <end position="1522"/>
    </location>
</feature>
<feature type="compositionally biased region" description="Pro residues" evidence="2">
    <location>
        <begin position="172"/>
        <end position="181"/>
    </location>
</feature>
<feature type="region of interest" description="Disordered" evidence="2">
    <location>
        <begin position="707"/>
        <end position="726"/>
    </location>
</feature>
<dbReference type="PANTHER" id="PTHR13037:SF24">
    <property type="entry name" value="POLYCOMB PROTEIN PCL-RELATED"/>
    <property type="match status" value="1"/>
</dbReference>
<feature type="compositionally biased region" description="Low complexity" evidence="2">
    <location>
        <begin position="1796"/>
        <end position="1806"/>
    </location>
</feature>
<feature type="compositionally biased region" description="Low complexity" evidence="2">
    <location>
        <begin position="1535"/>
        <end position="1545"/>
    </location>
</feature>
<evidence type="ECO:0000313" key="4">
    <source>
        <dbReference type="Proteomes" id="UP001565368"/>
    </source>
</evidence>
<feature type="compositionally biased region" description="Polar residues" evidence="2">
    <location>
        <begin position="1546"/>
        <end position="1569"/>
    </location>
</feature>
<name>A0ABR3PRD4_9TREE</name>
<feature type="region of interest" description="Disordered" evidence="2">
    <location>
        <begin position="977"/>
        <end position="1005"/>
    </location>
</feature>
<proteinExistence type="predicted"/>